<evidence type="ECO:0000256" key="2">
    <source>
        <dbReference type="SAM" id="SignalP"/>
    </source>
</evidence>
<gene>
    <name evidence="3" type="ORF">FHS36_004455</name>
</gene>
<comment type="caution">
    <text evidence="3">The sequence shown here is derived from an EMBL/GenBank/DDBJ whole genome shotgun (WGS) entry which is preliminary data.</text>
</comment>
<organism evidence="3 4">
    <name type="scientific">Streptomyces eurocidicus</name>
    <name type="common">Streptoverticillium eurocidicus</name>
    <dbReference type="NCBI Taxonomy" id="66423"/>
    <lineage>
        <taxon>Bacteria</taxon>
        <taxon>Bacillati</taxon>
        <taxon>Actinomycetota</taxon>
        <taxon>Actinomycetes</taxon>
        <taxon>Kitasatosporales</taxon>
        <taxon>Streptomycetaceae</taxon>
        <taxon>Streptomyces</taxon>
    </lineage>
</organism>
<evidence type="ECO:0000313" key="3">
    <source>
        <dbReference type="EMBL" id="MBB5121004.1"/>
    </source>
</evidence>
<proteinExistence type="predicted"/>
<protein>
    <recommendedName>
        <fullName evidence="5">Lipoprotein</fullName>
    </recommendedName>
</protein>
<sequence length="246" mass="26133">MPRPARPGRPAAPARHPARALAVAALLVATGAAATACTSVGEPVSAGTTAPVAAPSRLWPDRPPAPTPTGEQHEDDSATNVPGFPAVPSGDIHKVNPYSVIKAEVAAHRKDVTGADGLDEGTAAKLTTCDGRAPDCPLRPPVYRDLTGDGHDELIMGIEMADHLVGLRCYTVTGGRLTRVMATVVQPTSIEIAGRDLIVWEPAGTPHYAVRSVYAWDAHRRYMEFKSDEIRRVGPAPSPRTTERHR</sequence>
<feature type="signal peptide" evidence="2">
    <location>
        <begin position="1"/>
        <end position="36"/>
    </location>
</feature>
<keyword evidence="2" id="KW-0732">Signal</keyword>
<dbReference type="EMBL" id="JACHJF010000015">
    <property type="protein sequence ID" value="MBB5121004.1"/>
    <property type="molecule type" value="Genomic_DNA"/>
</dbReference>
<feature type="chain" id="PRO_5038874889" description="Lipoprotein" evidence="2">
    <location>
        <begin position="37"/>
        <end position="246"/>
    </location>
</feature>
<name>A0A7W8BGH7_STREU</name>
<dbReference type="Proteomes" id="UP000528608">
    <property type="component" value="Unassembled WGS sequence"/>
</dbReference>
<evidence type="ECO:0000313" key="4">
    <source>
        <dbReference type="Proteomes" id="UP000528608"/>
    </source>
</evidence>
<accession>A0A7W8BGH7</accession>
<dbReference type="RefSeq" id="WP_184743681.1">
    <property type="nucleotide sequence ID" value="NZ_JACHJF010000015.1"/>
</dbReference>
<evidence type="ECO:0000256" key="1">
    <source>
        <dbReference type="SAM" id="MobiDB-lite"/>
    </source>
</evidence>
<reference evidence="3 4" key="1">
    <citation type="submission" date="2020-08" db="EMBL/GenBank/DDBJ databases">
        <title>Genomic Encyclopedia of Type Strains, Phase III (KMG-III): the genomes of soil and plant-associated and newly described type strains.</title>
        <authorList>
            <person name="Whitman W."/>
        </authorList>
    </citation>
    <scope>NUCLEOTIDE SEQUENCE [LARGE SCALE GENOMIC DNA]</scope>
    <source>
        <strain evidence="3 4">CECT 3259</strain>
    </source>
</reference>
<feature type="region of interest" description="Disordered" evidence="1">
    <location>
        <begin position="42"/>
        <end position="80"/>
    </location>
</feature>
<dbReference type="AlphaFoldDB" id="A0A7W8BGH7"/>
<evidence type="ECO:0008006" key="5">
    <source>
        <dbReference type="Google" id="ProtNLM"/>
    </source>
</evidence>